<keyword evidence="2" id="KW-0547">Nucleotide-binding</keyword>
<dbReference type="EMBL" id="DQFB01000004">
    <property type="protein sequence ID" value="HCQ40548.1"/>
    <property type="molecule type" value="Genomic_DNA"/>
</dbReference>
<dbReference type="PROSITE" id="PS00211">
    <property type="entry name" value="ABC_TRANSPORTER_1"/>
    <property type="match status" value="1"/>
</dbReference>
<dbReference type="GO" id="GO:0005886">
    <property type="term" value="C:plasma membrane"/>
    <property type="evidence" value="ECO:0007669"/>
    <property type="project" value="TreeGrafter"/>
</dbReference>
<dbReference type="FunFam" id="3.40.50.300:FF:000032">
    <property type="entry name" value="Export ABC transporter ATP-binding protein"/>
    <property type="match status" value="1"/>
</dbReference>
<evidence type="ECO:0000259" key="4">
    <source>
        <dbReference type="PROSITE" id="PS50893"/>
    </source>
</evidence>
<dbReference type="InterPro" id="IPR003593">
    <property type="entry name" value="AAA+_ATPase"/>
</dbReference>
<evidence type="ECO:0000313" key="5">
    <source>
        <dbReference type="EMBL" id="HCQ40548.1"/>
    </source>
</evidence>
<dbReference type="InterPro" id="IPR017911">
    <property type="entry name" value="MacB-like_ATP-bd"/>
</dbReference>
<dbReference type="GO" id="GO:0098796">
    <property type="term" value="C:membrane protein complex"/>
    <property type="evidence" value="ECO:0007669"/>
    <property type="project" value="UniProtKB-ARBA"/>
</dbReference>
<dbReference type="SMART" id="SM00382">
    <property type="entry name" value="AAA"/>
    <property type="match status" value="1"/>
</dbReference>
<dbReference type="Gene3D" id="3.40.50.300">
    <property type="entry name" value="P-loop containing nucleotide triphosphate hydrolases"/>
    <property type="match status" value="1"/>
</dbReference>
<protein>
    <submittedName>
        <fullName evidence="5">ABC transporter ATP-binding protein</fullName>
    </submittedName>
</protein>
<dbReference type="GO" id="GO:0022857">
    <property type="term" value="F:transmembrane transporter activity"/>
    <property type="evidence" value="ECO:0007669"/>
    <property type="project" value="UniProtKB-ARBA"/>
</dbReference>
<dbReference type="InterPro" id="IPR003439">
    <property type="entry name" value="ABC_transporter-like_ATP-bd"/>
</dbReference>
<dbReference type="SUPFAM" id="SSF52540">
    <property type="entry name" value="P-loop containing nucleoside triphosphate hydrolases"/>
    <property type="match status" value="1"/>
</dbReference>
<dbReference type="GO" id="GO:0016887">
    <property type="term" value="F:ATP hydrolysis activity"/>
    <property type="evidence" value="ECO:0007669"/>
    <property type="project" value="InterPro"/>
</dbReference>
<evidence type="ECO:0000313" key="6">
    <source>
        <dbReference type="Proteomes" id="UP000262056"/>
    </source>
</evidence>
<dbReference type="InterPro" id="IPR027417">
    <property type="entry name" value="P-loop_NTPase"/>
</dbReference>
<dbReference type="GO" id="GO:0005524">
    <property type="term" value="F:ATP binding"/>
    <property type="evidence" value="ECO:0007669"/>
    <property type="project" value="UniProtKB-KW"/>
</dbReference>
<dbReference type="PANTHER" id="PTHR24220">
    <property type="entry name" value="IMPORT ATP-BINDING PROTEIN"/>
    <property type="match status" value="1"/>
</dbReference>
<dbReference type="InterPro" id="IPR017871">
    <property type="entry name" value="ABC_transporter-like_CS"/>
</dbReference>
<feature type="domain" description="ABC transporter" evidence="4">
    <location>
        <begin position="7"/>
        <end position="247"/>
    </location>
</feature>
<keyword evidence="3 5" id="KW-0067">ATP-binding</keyword>
<evidence type="ECO:0000256" key="3">
    <source>
        <dbReference type="ARBA" id="ARBA00022840"/>
    </source>
</evidence>
<dbReference type="Pfam" id="PF00005">
    <property type="entry name" value="ABC_tran"/>
    <property type="match status" value="1"/>
</dbReference>
<dbReference type="PROSITE" id="PS50893">
    <property type="entry name" value="ABC_TRANSPORTER_2"/>
    <property type="match status" value="1"/>
</dbReference>
<keyword evidence="1" id="KW-0813">Transport</keyword>
<dbReference type="CDD" id="cd03255">
    <property type="entry name" value="ABC_MJ0796_LolCDE_FtsE"/>
    <property type="match status" value="1"/>
</dbReference>
<dbReference type="InterPro" id="IPR015854">
    <property type="entry name" value="ABC_transpr_LolD-like"/>
</dbReference>
<proteinExistence type="predicted"/>
<gene>
    <name evidence="5" type="ORF">DIU24_02455</name>
</gene>
<sequence>MESEKVVEVKDVHKSFRVGTADVEILKGISFDIYKGEFLVILGPSGCGKSTLLHTILGLEGPSTGQIIVLGTDIYSQPNEDFRSEFRKKNIGMVYQQANWIRSLNVRENVSFPLVLTGVDKGNAANAALHILDSLGMKDWAEYFPSELSSGQQQRISLARALINDPKIIVADEPTGNLDYQSGVAVMELLSKMSKEMAKTVIMVTHDLEYIKYANRVVRIFDGGLEGIYEGKDKDKIMASMKFKRGVEVEVGVQENENK</sequence>
<comment type="caution">
    <text evidence="5">The sequence shown here is derived from an EMBL/GenBank/DDBJ whole genome shotgun (WGS) entry which is preliminary data.</text>
</comment>
<dbReference type="Proteomes" id="UP000262056">
    <property type="component" value="Unassembled WGS sequence"/>
</dbReference>
<reference evidence="5 6" key="1">
    <citation type="journal article" date="2018" name="Nat. Biotechnol.">
        <title>A standardized bacterial taxonomy based on genome phylogeny substantially revises the tree of life.</title>
        <authorList>
            <person name="Parks D.H."/>
            <person name="Chuvochina M."/>
            <person name="Waite D.W."/>
            <person name="Rinke C."/>
            <person name="Skarshewski A."/>
            <person name="Chaumeil P.A."/>
            <person name="Hugenholtz P."/>
        </authorList>
    </citation>
    <scope>NUCLEOTIDE SEQUENCE [LARGE SCALE GENOMIC DNA]</scope>
    <source>
        <strain evidence="5">UBA12021</strain>
    </source>
</reference>
<evidence type="ECO:0000256" key="1">
    <source>
        <dbReference type="ARBA" id="ARBA00022448"/>
    </source>
</evidence>
<organism evidence="5 6">
    <name type="scientific">candidate division WWE3 bacterium</name>
    <dbReference type="NCBI Taxonomy" id="2053526"/>
    <lineage>
        <taxon>Bacteria</taxon>
        <taxon>Katanobacteria</taxon>
    </lineage>
</organism>
<dbReference type="AlphaFoldDB" id="A0A656PM90"/>
<accession>A0A656PM90</accession>
<name>A0A656PM90_UNCKA</name>
<evidence type="ECO:0000256" key="2">
    <source>
        <dbReference type="ARBA" id="ARBA00022741"/>
    </source>
</evidence>